<dbReference type="STRING" id="633440.SAMN05421869_12515"/>
<dbReference type="PROSITE" id="PS52004">
    <property type="entry name" value="KS3_2"/>
    <property type="match status" value="1"/>
</dbReference>
<dbReference type="InterPro" id="IPR049552">
    <property type="entry name" value="PKS_DH_N"/>
</dbReference>
<dbReference type="PROSITE" id="PS00606">
    <property type="entry name" value="KS3_1"/>
    <property type="match status" value="1"/>
</dbReference>
<dbReference type="SMART" id="SM00822">
    <property type="entry name" value="PKS_KR"/>
    <property type="match status" value="1"/>
</dbReference>
<dbReference type="Gene3D" id="3.40.47.10">
    <property type="match status" value="1"/>
</dbReference>
<dbReference type="Gene3D" id="3.40.366.10">
    <property type="entry name" value="Malonyl-Coenzyme A Acyl Carrier Protein, domain 2"/>
    <property type="match status" value="1"/>
</dbReference>
<dbReference type="PANTHER" id="PTHR43775:SF51">
    <property type="entry name" value="INACTIVE PHENOLPHTHIOCEROL SYNTHESIS POLYKETIDE SYNTHASE TYPE I PKS1-RELATED"/>
    <property type="match status" value="1"/>
</dbReference>
<evidence type="ECO:0000259" key="6">
    <source>
        <dbReference type="PROSITE" id="PS50075"/>
    </source>
</evidence>
<dbReference type="InterPro" id="IPR001227">
    <property type="entry name" value="Ac_transferase_dom_sf"/>
</dbReference>
<dbReference type="Pfam" id="PF08659">
    <property type="entry name" value="KR"/>
    <property type="match status" value="1"/>
</dbReference>
<protein>
    <submittedName>
        <fullName evidence="9">Acyl transferase domain-containing protein</fullName>
    </submittedName>
</protein>
<dbReference type="InterPro" id="IPR020806">
    <property type="entry name" value="PKS_PP-bd"/>
</dbReference>
<dbReference type="InterPro" id="IPR020841">
    <property type="entry name" value="PKS_Beta-ketoAc_synthase_dom"/>
</dbReference>
<dbReference type="PROSITE" id="PS52019">
    <property type="entry name" value="PKS_MFAS_DH"/>
    <property type="match status" value="1"/>
</dbReference>
<dbReference type="PROSITE" id="PS50075">
    <property type="entry name" value="CARRIER"/>
    <property type="match status" value="1"/>
</dbReference>
<dbReference type="Pfam" id="PF14765">
    <property type="entry name" value="PS-DH"/>
    <property type="match status" value="1"/>
</dbReference>
<keyword evidence="1" id="KW-0596">Phosphopantetheine</keyword>
<evidence type="ECO:0000256" key="5">
    <source>
        <dbReference type="SAM" id="MobiDB-lite"/>
    </source>
</evidence>
<proteinExistence type="predicted"/>
<dbReference type="Pfam" id="PF02801">
    <property type="entry name" value="Ketoacyl-synt_C"/>
    <property type="match status" value="1"/>
</dbReference>
<dbReference type="Gene3D" id="3.30.70.3290">
    <property type="match status" value="1"/>
</dbReference>
<feature type="compositionally biased region" description="Basic and acidic residues" evidence="5">
    <location>
        <begin position="1583"/>
        <end position="1596"/>
    </location>
</feature>
<dbReference type="InterPro" id="IPR036291">
    <property type="entry name" value="NAD(P)-bd_dom_sf"/>
</dbReference>
<dbReference type="InterPro" id="IPR013968">
    <property type="entry name" value="PKS_KR"/>
</dbReference>
<dbReference type="InterPro" id="IPR014031">
    <property type="entry name" value="Ketoacyl_synth_C"/>
</dbReference>
<dbReference type="InterPro" id="IPR036736">
    <property type="entry name" value="ACP-like_sf"/>
</dbReference>
<dbReference type="Gene3D" id="1.10.1200.10">
    <property type="entry name" value="ACP-like"/>
    <property type="match status" value="1"/>
</dbReference>
<dbReference type="GO" id="GO:0004315">
    <property type="term" value="F:3-oxoacyl-[acyl-carrier-protein] synthase activity"/>
    <property type="evidence" value="ECO:0007669"/>
    <property type="project" value="InterPro"/>
</dbReference>
<feature type="region of interest" description="Disordered" evidence="5">
    <location>
        <begin position="1645"/>
        <end position="1675"/>
    </location>
</feature>
<dbReference type="Pfam" id="PF00698">
    <property type="entry name" value="Acyl_transf_1"/>
    <property type="match status" value="1"/>
</dbReference>
<organism evidence="9 10">
    <name type="scientific">Nonomuraea jiangxiensis</name>
    <dbReference type="NCBI Taxonomy" id="633440"/>
    <lineage>
        <taxon>Bacteria</taxon>
        <taxon>Bacillati</taxon>
        <taxon>Actinomycetota</taxon>
        <taxon>Actinomycetes</taxon>
        <taxon>Streptosporangiales</taxon>
        <taxon>Streptosporangiaceae</taxon>
        <taxon>Nonomuraea</taxon>
    </lineage>
</organism>
<dbReference type="Pfam" id="PF00550">
    <property type="entry name" value="PP-binding"/>
    <property type="match status" value="1"/>
</dbReference>
<dbReference type="InterPro" id="IPR016039">
    <property type="entry name" value="Thiolase-like"/>
</dbReference>
<evidence type="ECO:0000259" key="8">
    <source>
        <dbReference type="PROSITE" id="PS52019"/>
    </source>
</evidence>
<dbReference type="SUPFAM" id="SSF53901">
    <property type="entry name" value="Thiolase-like"/>
    <property type="match status" value="1"/>
</dbReference>
<feature type="active site" description="Proton acceptor; for dehydratase activity" evidence="4">
    <location>
        <position position="1338"/>
    </location>
</feature>
<dbReference type="Gene3D" id="3.40.50.720">
    <property type="entry name" value="NAD(P)-binding Rossmann-like Domain"/>
    <property type="match status" value="1"/>
</dbReference>
<feature type="region of interest" description="N-terminal hotdog fold" evidence="4">
    <location>
        <begin position="1304"/>
        <end position="1435"/>
    </location>
</feature>
<accession>A0A1G9JFF2</accession>
<dbReference type="InterPro" id="IPR042104">
    <property type="entry name" value="PKS_dehydratase_sf"/>
</dbReference>
<dbReference type="EMBL" id="FNDJ01000025">
    <property type="protein sequence ID" value="SDL35873.1"/>
    <property type="molecule type" value="Genomic_DNA"/>
</dbReference>
<dbReference type="SUPFAM" id="SSF52151">
    <property type="entry name" value="FabD/lysophospholipase-like"/>
    <property type="match status" value="1"/>
</dbReference>
<dbReference type="PANTHER" id="PTHR43775">
    <property type="entry name" value="FATTY ACID SYNTHASE"/>
    <property type="match status" value="1"/>
</dbReference>
<dbReference type="Gene3D" id="3.10.129.110">
    <property type="entry name" value="Polyketide synthase dehydratase"/>
    <property type="match status" value="1"/>
</dbReference>
<dbReference type="InterPro" id="IPR050091">
    <property type="entry name" value="PKS_NRPS_Biosynth_Enz"/>
</dbReference>
<evidence type="ECO:0000256" key="1">
    <source>
        <dbReference type="ARBA" id="ARBA00022450"/>
    </source>
</evidence>
<dbReference type="RefSeq" id="WP_090944401.1">
    <property type="nucleotide sequence ID" value="NZ_FNDJ01000025.1"/>
</dbReference>
<feature type="active site" description="Proton donor; for dehydratase activity" evidence="4">
    <location>
        <position position="1508"/>
    </location>
</feature>
<dbReference type="SUPFAM" id="SSF47336">
    <property type="entry name" value="ACP-like"/>
    <property type="match status" value="1"/>
</dbReference>
<feature type="domain" description="Carrier" evidence="6">
    <location>
        <begin position="1673"/>
        <end position="1748"/>
    </location>
</feature>
<sequence length="1749" mass="185624">MDNLVEPIAIIGMAGRFPGAADTRQLWRNLVAGEEAVRFPSADELRSSGVSRAALDDPAYVRAVAEPEGIDLFDAEFFGLTRREAEVCDPQLRLFLETSHAAVENAGYDASGLGRAGVFSSVAANRYAIGRVLGSLEALRSATGMGAGMWNNPDSASTLVSYKLNLHGPSMTVQTACSSSLVAVHLAVNALRLHECDVALAGGADVEFPVGHGYWWAQDGPLSRDGHCRPFDAAATGTIFGSGVGVVVLKRLADAVADGDRISAVIRAVAVNNDGANKVGFTAPSADRQAQVVRRAMEVAGVGPEDIGYVEAHATATRLGDAIEIAALRQAFGSRAGSGLAPGRCPIGSIKGNVGHLGHAAGITSLIKAALSLDHEQIPASINLGEVNPLLELDKSPFFANDTLRPWPRSAGHRRLAGVSSFGIGGTNAHAILEEAPARAADPAPEPTTQLIVWSARTRPAAEAYPERLARSFKESADRLSSVSFTLRKGRTPHPVRGAVVVESLSDAATAVLDHGRRVVTPEERVERSTVFLFPGEGAQHARMAAELYRTEPAFSTALDECHALFEAHGLPRRRLLEEGDTTLAQPALFSVEYALGRLWLALGIEPDVVLGHGIGEFAAATLAGVFTLPEAVRLVTARARATAEAPPGATVAVAAGPDTVSPLLFGSLGVAVVDGDRQTVVGGSADDVRRFVEEVLAGAGLAASPLSSRYALHTPAMTGAAERFRLAFDGIEPRRPRWRVWSASTGGPAQVGSVDFWVRQLTRPVLFRQALDAVLSGGDRVLVEVGPGRTLTTLARSHPQVRAGRHLAVPSLPSGPSKGATERASFLHALARMWTLGTKVDWSALGSAGGRVPLPGYPYQRKRHWIERASPGGPVTEAPAPEAGGAVFRLPTWMEAAPAGQHDTGVRDRPLVFLPDDPHRADELVALLGKAGWEALWVRHGSSYAGAADEFVIRPRHPADVARLLDELRDSRRYPGLIVDATQLGDLAEPDLSSIDDQLDTGFHRIVELLREAALRAPDKRGRDVLLLTELSADVTGGETVHPVRAMLLGLLRTYLLENPRARCKLVDVQGGVPGDRLLAELSGRMRSEIVALRGDRRWVPGERELVPDDAGPAVLRPGGAYVITGGLGGLGLALARGLAATGLRPRLLLLGRRVAGGHDAELAEIRALGAECRVEACDVTDVDTLRRVIDEASDAFGGINGVFHLAGVAGGGMLQFRTRAQMSAVLAPKVHGTLALIEVLRGRADLDFFVAFSSRAALRGLVGSADYAAANAFLDAVVRRQPLAGCASVTVNWPSWAEVGMAARQGRPSQAGHQGAEVRRWSTTLSVEGYPILDEHRMDDVPVLPGTAQVDFVLRAFHEAVAGANGRPARLRHMVFRQPITTPEPVSLEVGFEAHEEVWRFTVRTAPLSSSPGSPGDYRVHTTGEIGLVDAGAGTVDLDELRASLPERRIPVNDPDNRLFTIGPRWPGEEIWTSGEERGTKLAVLTFPEAFGHELDEHALHPTLLDAAVSLARDPDHEAPHAPFAYQSIVVHRPIPALAYSHIRRRPSGSDTIVADIDVLTAGGDVAVEVRGFTMRRVDESMVAPETHRTERSADAGQEEPSAGDGIAPATGVAMLLRLLGRPGHRQVAITLSGEHAVLLNADDVPDDAGGGQPGAPAPAPGRIPGAAPSADGSTIETRLTEMWRAAFGVESVAPDENFFDLGGDSFTAVELVEEIRRGFRVDVGIAVIFEHPTVAKLGAELRRLTG</sequence>
<dbReference type="Pfam" id="PF00109">
    <property type="entry name" value="ketoacyl-synt"/>
    <property type="match status" value="1"/>
</dbReference>
<dbReference type="Proteomes" id="UP000199202">
    <property type="component" value="Unassembled WGS sequence"/>
</dbReference>
<dbReference type="SMART" id="SM00826">
    <property type="entry name" value="PKS_DH"/>
    <property type="match status" value="1"/>
</dbReference>
<feature type="region of interest" description="Disordered" evidence="5">
    <location>
        <begin position="1583"/>
        <end position="1609"/>
    </location>
</feature>
<dbReference type="OrthoDB" id="4537517at2"/>
<dbReference type="InterPro" id="IPR018201">
    <property type="entry name" value="Ketoacyl_synth_AS"/>
</dbReference>
<dbReference type="SMART" id="SM01294">
    <property type="entry name" value="PKS_PP_betabranch"/>
    <property type="match status" value="1"/>
</dbReference>
<dbReference type="SMART" id="SM00825">
    <property type="entry name" value="PKS_KS"/>
    <property type="match status" value="1"/>
</dbReference>
<evidence type="ECO:0000256" key="2">
    <source>
        <dbReference type="ARBA" id="ARBA00022553"/>
    </source>
</evidence>
<dbReference type="InterPro" id="IPR009081">
    <property type="entry name" value="PP-bd_ACP"/>
</dbReference>
<dbReference type="Pfam" id="PF16197">
    <property type="entry name" value="KAsynt_C_assoc"/>
    <property type="match status" value="1"/>
</dbReference>
<evidence type="ECO:0000256" key="3">
    <source>
        <dbReference type="ARBA" id="ARBA00022679"/>
    </source>
</evidence>
<dbReference type="InterPro" id="IPR057326">
    <property type="entry name" value="KR_dom"/>
</dbReference>
<dbReference type="GO" id="GO:0006633">
    <property type="term" value="P:fatty acid biosynthetic process"/>
    <property type="evidence" value="ECO:0007669"/>
    <property type="project" value="InterPro"/>
</dbReference>
<gene>
    <name evidence="9" type="ORF">SAMN05421869_12515</name>
</gene>
<dbReference type="SUPFAM" id="SSF51735">
    <property type="entry name" value="NAD(P)-binding Rossmann-fold domains"/>
    <property type="match status" value="2"/>
</dbReference>
<dbReference type="InterPro" id="IPR049551">
    <property type="entry name" value="PKS_DH_C"/>
</dbReference>
<feature type="region of interest" description="C-terminal hotdog fold" evidence="4">
    <location>
        <begin position="1448"/>
        <end position="1586"/>
    </location>
</feature>
<evidence type="ECO:0000313" key="10">
    <source>
        <dbReference type="Proteomes" id="UP000199202"/>
    </source>
</evidence>
<dbReference type="GO" id="GO:0031177">
    <property type="term" value="F:phosphopantetheine binding"/>
    <property type="evidence" value="ECO:0007669"/>
    <property type="project" value="InterPro"/>
</dbReference>
<keyword evidence="10" id="KW-1185">Reference proteome</keyword>
<dbReference type="CDD" id="cd00833">
    <property type="entry name" value="PKS"/>
    <property type="match status" value="1"/>
</dbReference>
<dbReference type="InterPro" id="IPR016035">
    <property type="entry name" value="Acyl_Trfase/lysoPLipase"/>
</dbReference>
<keyword evidence="3 9" id="KW-0808">Transferase</keyword>
<dbReference type="GO" id="GO:0004312">
    <property type="term" value="F:fatty acid synthase activity"/>
    <property type="evidence" value="ECO:0007669"/>
    <property type="project" value="TreeGrafter"/>
</dbReference>
<feature type="domain" description="Ketosynthase family 3 (KS3)" evidence="7">
    <location>
        <begin position="5"/>
        <end position="435"/>
    </location>
</feature>
<dbReference type="InterPro" id="IPR020807">
    <property type="entry name" value="PKS_DH"/>
</dbReference>
<dbReference type="InterPro" id="IPR049900">
    <property type="entry name" value="PKS_mFAS_DH"/>
</dbReference>
<reference evidence="9 10" key="1">
    <citation type="submission" date="2016-10" db="EMBL/GenBank/DDBJ databases">
        <authorList>
            <person name="de Groot N.N."/>
        </authorList>
    </citation>
    <scope>NUCLEOTIDE SEQUENCE [LARGE SCALE GENOMIC DNA]</scope>
    <source>
        <strain evidence="9 10">CGMCC 4.6533</strain>
    </source>
</reference>
<dbReference type="InterPro" id="IPR014043">
    <property type="entry name" value="Acyl_transferase_dom"/>
</dbReference>
<evidence type="ECO:0000259" key="7">
    <source>
        <dbReference type="PROSITE" id="PS52004"/>
    </source>
</evidence>
<evidence type="ECO:0000256" key="4">
    <source>
        <dbReference type="PROSITE-ProRule" id="PRU01363"/>
    </source>
</evidence>
<dbReference type="SMART" id="SM00827">
    <property type="entry name" value="PKS_AT"/>
    <property type="match status" value="1"/>
</dbReference>
<dbReference type="SMART" id="SM00823">
    <property type="entry name" value="PKS_PP"/>
    <property type="match status" value="1"/>
</dbReference>
<dbReference type="Pfam" id="PF21089">
    <property type="entry name" value="PKS_DH_N"/>
    <property type="match status" value="1"/>
</dbReference>
<feature type="domain" description="PKS/mFAS DH" evidence="8">
    <location>
        <begin position="1304"/>
        <end position="1586"/>
    </location>
</feature>
<dbReference type="InterPro" id="IPR032821">
    <property type="entry name" value="PKS_assoc"/>
</dbReference>
<evidence type="ECO:0000313" key="9">
    <source>
        <dbReference type="EMBL" id="SDL35873.1"/>
    </source>
</evidence>
<name>A0A1G9JFF2_9ACTN</name>
<dbReference type="InterPro" id="IPR014030">
    <property type="entry name" value="Ketoacyl_synth_N"/>
</dbReference>
<keyword evidence="2" id="KW-0597">Phosphoprotein</keyword>